<keyword evidence="1" id="KW-0175">Coiled coil</keyword>
<feature type="region of interest" description="Disordered" evidence="2">
    <location>
        <begin position="1"/>
        <end position="35"/>
    </location>
</feature>
<dbReference type="PROSITE" id="PS50096">
    <property type="entry name" value="IQ"/>
    <property type="match status" value="4"/>
</dbReference>
<keyword evidence="4" id="KW-1185">Reference proteome</keyword>
<gene>
    <name evidence="3" type="ORF">CCMP2556_LOCUS17991</name>
</gene>
<dbReference type="SUPFAM" id="SSF52540">
    <property type="entry name" value="P-loop containing nucleoside triphosphate hydrolases"/>
    <property type="match status" value="1"/>
</dbReference>
<proteinExistence type="predicted"/>
<evidence type="ECO:0000313" key="3">
    <source>
        <dbReference type="EMBL" id="CAK9030720.1"/>
    </source>
</evidence>
<evidence type="ECO:0000256" key="1">
    <source>
        <dbReference type="SAM" id="Coils"/>
    </source>
</evidence>
<dbReference type="EMBL" id="CAXAMN010010080">
    <property type="protein sequence ID" value="CAK9030720.1"/>
    <property type="molecule type" value="Genomic_DNA"/>
</dbReference>
<feature type="coiled-coil region" evidence="1">
    <location>
        <begin position="301"/>
        <end position="328"/>
    </location>
</feature>
<sequence length="762" mass="87002">MSALNDPGGDEANCPRTSFEPAEEKESDAPNTQRARCAEARSVRSVRSANVHGVLHDVAKTELASWKAALRTYGWALGKTRVFLKQEPYEALRQHRATLRTAAATRLQSMARGRRQRQAFLLMCRGFLRLQARQRGVLARQQVRSWRRNKAATQLAAHLRTFGAVGRWRRVQRATLRLQSWQRGHTQRAQYQVEVARVLRLQRWWRSTKKRRRFGQLQQSVRKLQAVARGWHGRREATERRVQRFRLRRAVTRLVRLRRRHQREKAFRWKMMEMYRRVPDAPTAKSKDDLIKEVLFLRQLCEERDTEIQDLQERNDTWRQQIEYLRHRIFWRLRDCLRLADWGQMSQAEWDVAWVRNGGWTDLWDFPDAWHPRIALARAAYATEELVLMDDPFVSFSKDEVDHFLQVFEESPLFAHRSCVVTVGSAAPLPRPAPGRRFWLLEGGTMQEVSEPPDFLNNEAFRPQRALHTAPEPTSLVCGGKSSLQSERAGSIWGNALRFLSLAPGHSFLWLLVLFSDQLLQIAVDWWILTTAVMGPVSDTWLTEQVWLFIAVGVAMVHLLLKLSVAQLGARCYVACCLAQTKSHESRSEERAMDLHFPGQLWGLLAGFCTFLGFLSLSHLRLGLWALALLPLYLSRALTATSSHRARRLGAGPGAALEPLALGAAAGLLAGEEKQLETCEEKILSSLLLERESRPQLVQLGDCLSALYTITALLLGSRFSALQAMLTLAPFGMLLHFVVPWTDALYQSEALAAPSEVASKPK</sequence>
<dbReference type="Proteomes" id="UP001642484">
    <property type="component" value="Unassembled WGS sequence"/>
</dbReference>
<comment type="caution">
    <text evidence="3">The sequence shown here is derived from an EMBL/GenBank/DDBJ whole genome shotgun (WGS) entry which is preliminary data.</text>
</comment>
<dbReference type="InterPro" id="IPR000048">
    <property type="entry name" value="IQ_motif_EF-hand-BS"/>
</dbReference>
<accession>A0ABP0KV54</accession>
<reference evidence="3 4" key="1">
    <citation type="submission" date="2024-02" db="EMBL/GenBank/DDBJ databases">
        <authorList>
            <person name="Chen Y."/>
            <person name="Shah S."/>
            <person name="Dougan E. K."/>
            <person name="Thang M."/>
            <person name="Chan C."/>
        </authorList>
    </citation>
    <scope>NUCLEOTIDE SEQUENCE [LARGE SCALE GENOMIC DNA]</scope>
</reference>
<name>A0ABP0KV54_9DINO</name>
<dbReference type="InterPro" id="IPR027417">
    <property type="entry name" value="P-loop_NTPase"/>
</dbReference>
<dbReference type="Gene3D" id="1.20.5.190">
    <property type="match status" value="2"/>
</dbReference>
<organism evidence="3 4">
    <name type="scientific">Durusdinium trenchii</name>
    <dbReference type="NCBI Taxonomy" id="1381693"/>
    <lineage>
        <taxon>Eukaryota</taxon>
        <taxon>Sar</taxon>
        <taxon>Alveolata</taxon>
        <taxon>Dinophyceae</taxon>
        <taxon>Suessiales</taxon>
        <taxon>Symbiodiniaceae</taxon>
        <taxon>Durusdinium</taxon>
    </lineage>
</organism>
<protein>
    <submittedName>
        <fullName evidence="3">Uncharacterized protein</fullName>
    </submittedName>
</protein>
<evidence type="ECO:0000256" key="2">
    <source>
        <dbReference type="SAM" id="MobiDB-lite"/>
    </source>
</evidence>
<evidence type="ECO:0000313" key="4">
    <source>
        <dbReference type="Proteomes" id="UP001642484"/>
    </source>
</evidence>
<dbReference type="SMART" id="SM00015">
    <property type="entry name" value="IQ"/>
    <property type="match status" value="5"/>
</dbReference>